<proteinExistence type="predicted"/>
<comment type="caution">
    <text evidence="1">The sequence shown here is derived from an EMBL/GenBank/DDBJ whole genome shotgun (WGS) entry which is preliminary data.</text>
</comment>
<reference evidence="1" key="1">
    <citation type="submission" date="2013-12" db="EMBL/GenBank/DDBJ databases">
        <title>A Varibaculum cambriense genome reconstructed from a premature infant gut community with otherwise low bacterial novelty that shifts toward anaerobic metabolism during the third week of life.</title>
        <authorList>
            <person name="Brown C.T."/>
            <person name="Sharon I."/>
            <person name="Thomas B.C."/>
            <person name="Castelle C.J."/>
            <person name="Morowitz M.J."/>
            <person name="Banfield J.F."/>
        </authorList>
    </citation>
    <scope>NUCLEOTIDE SEQUENCE</scope>
</reference>
<dbReference type="EMBL" id="AZMM01018001">
    <property type="protein sequence ID" value="ETJ24556.1"/>
    <property type="molecule type" value="Genomic_DNA"/>
</dbReference>
<dbReference type="AlphaFoldDB" id="W1X2Y7"/>
<protein>
    <submittedName>
        <fullName evidence="1">Uncharacterized protein</fullName>
    </submittedName>
</protein>
<evidence type="ECO:0000313" key="1">
    <source>
        <dbReference type="EMBL" id="ETJ24556.1"/>
    </source>
</evidence>
<name>W1X2Y7_9ZZZZ</name>
<organism evidence="1">
    <name type="scientific">human gut metagenome</name>
    <dbReference type="NCBI Taxonomy" id="408170"/>
    <lineage>
        <taxon>unclassified sequences</taxon>
        <taxon>metagenomes</taxon>
        <taxon>organismal metagenomes</taxon>
    </lineage>
</organism>
<feature type="non-terminal residue" evidence="1">
    <location>
        <position position="28"/>
    </location>
</feature>
<gene>
    <name evidence="1" type="ORF">Q604_UNBC18001G0002</name>
</gene>
<accession>W1X2Y7</accession>
<sequence>MQIILQPALFKLFQFIQKSNDLLVGKVA</sequence>